<evidence type="ECO:0000256" key="1">
    <source>
        <dbReference type="ARBA" id="ARBA00022670"/>
    </source>
</evidence>
<dbReference type="PANTHER" id="PTHR30471">
    <property type="entry name" value="DNA REPAIR PROTEIN RADC"/>
    <property type="match status" value="1"/>
</dbReference>
<dbReference type="InterPro" id="IPR001405">
    <property type="entry name" value="UPF0758"/>
</dbReference>
<dbReference type="NCBIfam" id="NF000642">
    <property type="entry name" value="PRK00024.1"/>
    <property type="match status" value="1"/>
</dbReference>
<dbReference type="EMBL" id="DSBW01000139">
    <property type="protein sequence ID" value="HED31257.1"/>
    <property type="molecule type" value="Genomic_DNA"/>
</dbReference>
<dbReference type="SUPFAM" id="SSF102712">
    <property type="entry name" value="JAB1/MPN domain"/>
    <property type="match status" value="1"/>
</dbReference>
<keyword evidence="2" id="KW-0479">Metal-binding</keyword>
<gene>
    <name evidence="8" type="ORF">ENN50_06175</name>
</gene>
<keyword evidence="4" id="KW-0862">Zinc</keyword>
<evidence type="ECO:0000313" key="8">
    <source>
        <dbReference type="EMBL" id="HED31257.1"/>
    </source>
</evidence>
<dbReference type="InterPro" id="IPR037518">
    <property type="entry name" value="MPN"/>
</dbReference>
<reference evidence="8" key="1">
    <citation type="journal article" date="2020" name="mSystems">
        <title>Genome- and Community-Level Interaction Insights into Carbon Utilization and Element Cycling Functions of Hydrothermarchaeota in Hydrothermal Sediment.</title>
        <authorList>
            <person name="Zhou Z."/>
            <person name="Liu Y."/>
            <person name="Xu W."/>
            <person name="Pan J."/>
            <person name="Luo Z.H."/>
            <person name="Li M."/>
        </authorList>
    </citation>
    <scope>NUCLEOTIDE SEQUENCE [LARGE SCALE GENOMIC DNA]</scope>
    <source>
        <strain evidence="8">SpSt-1181</strain>
    </source>
</reference>
<dbReference type="GO" id="GO:0006508">
    <property type="term" value="P:proteolysis"/>
    <property type="evidence" value="ECO:0007669"/>
    <property type="project" value="UniProtKB-KW"/>
</dbReference>
<dbReference type="InterPro" id="IPR025657">
    <property type="entry name" value="RadC_JAB"/>
</dbReference>
<dbReference type="NCBIfam" id="TIGR00608">
    <property type="entry name" value="radc"/>
    <property type="match status" value="1"/>
</dbReference>
<organism evidence="8">
    <name type="scientific">Prosthecochloris aestuarii</name>
    <dbReference type="NCBI Taxonomy" id="1102"/>
    <lineage>
        <taxon>Bacteria</taxon>
        <taxon>Pseudomonadati</taxon>
        <taxon>Chlorobiota</taxon>
        <taxon>Chlorobiia</taxon>
        <taxon>Chlorobiales</taxon>
        <taxon>Chlorobiaceae</taxon>
        <taxon>Prosthecochloris</taxon>
    </lineage>
</organism>
<dbReference type="AlphaFoldDB" id="A0A831SMQ7"/>
<dbReference type="GO" id="GO:0008237">
    <property type="term" value="F:metallopeptidase activity"/>
    <property type="evidence" value="ECO:0007669"/>
    <property type="project" value="UniProtKB-KW"/>
</dbReference>
<proteinExistence type="inferred from homology"/>
<keyword evidence="5" id="KW-0482">Metalloprotease</keyword>
<dbReference type="InterPro" id="IPR046778">
    <property type="entry name" value="UPF0758_N"/>
</dbReference>
<protein>
    <submittedName>
        <fullName evidence="8">JAB domain-containing protein</fullName>
    </submittedName>
</protein>
<dbReference type="PROSITE" id="PS01302">
    <property type="entry name" value="UPF0758"/>
    <property type="match status" value="1"/>
</dbReference>
<dbReference type="Gene3D" id="3.40.140.10">
    <property type="entry name" value="Cytidine Deaminase, domain 2"/>
    <property type="match status" value="1"/>
</dbReference>
<sequence length="223" mass="25302">MRIHDLDPEHRPRERFLRSGASSLSSAELMALILTTGTPKHNIVDTCQQMISTHSLERLTVLSLKELQEFPGIGPAKAMQIKAVFELQKRIYYRRNSNKKVRSARDVFDFMAGRIPDETREHLLLLHLNTKNQIIRHDIISVGTLNASLIHPREIFKPAIRESAHAVIIVHNHPSGDVEPSNADKQVTTALKKASGILQIELLDHVIIGRDTYFSFREHSLLS</sequence>
<dbReference type="PANTHER" id="PTHR30471:SF3">
    <property type="entry name" value="UPF0758 PROTEIN YEES-RELATED"/>
    <property type="match status" value="1"/>
</dbReference>
<dbReference type="CDD" id="cd08071">
    <property type="entry name" value="MPN_DUF2466"/>
    <property type="match status" value="1"/>
</dbReference>
<comment type="caution">
    <text evidence="8">The sequence shown here is derived from an EMBL/GenBank/DDBJ whole genome shotgun (WGS) entry which is preliminary data.</text>
</comment>
<keyword evidence="1" id="KW-0645">Protease</keyword>
<comment type="similarity">
    <text evidence="6">Belongs to the UPF0758 family.</text>
</comment>
<accession>A0A831SMQ7</accession>
<dbReference type="PROSITE" id="PS50249">
    <property type="entry name" value="MPN"/>
    <property type="match status" value="1"/>
</dbReference>
<keyword evidence="3" id="KW-0378">Hydrolase</keyword>
<dbReference type="Proteomes" id="UP000886335">
    <property type="component" value="Unassembled WGS sequence"/>
</dbReference>
<evidence type="ECO:0000256" key="2">
    <source>
        <dbReference type="ARBA" id="ARBA00022723"/>
    </source>
</evidence>
<evidence type="ECO:0000259" key="7">
    <source>
        <dbReference type="PROSITE" id="PS50249"/>
    </source>
</evidence>
<dbReference type="InterPro" id="IPR020891">
    <property type="entry name" value="UPF0758_CS"/>
</dbReference>
<dbReference type="SUPFAM" id="SSF47781">
    <property type="entry name" value="RuvA domain 2-like"/>
    <property type="match status" value="1"/>
</dbReference>
<evidence type="ECO:0000256" key="4">
    <source>
        <dbReference type="ARBA" id="ARBA00022833"/>
    </source>
</evidence>
<evidence type="ECO:0000256" key="5">
    <source>
        <dbReference type="ARBA" id="ARBA00023049"/>
    </source>
</evidence>
<dbReference type="GO" id="GO:0046872">
    <property type="term" value="F:metal ion binding"/>
    <property type="evidence" value="ECO:0007669"/>
    <property type="project" value="UniProtKB-KW"/>
</dbReference>
<name>A0A831SMQ7_PROAE</name>
<evidence type="ECO:0000256" key="6">
    <source>
        <dbReference type="RuleBase" id="RU003797"/>
    </source>
</evidence>
<evidence type="ECO:0000256" key="3">
    <source>
        <dbReference type="ARBA" id="ARBA00022801"/>
    </source>
</evidence>
<dbReference type="Pfam" id="PF04002">
    <property type="entry name" value="RadC"/>
    <property type="match status" value="1"/>
</dbReference>
<dbReference type="Pfam" id="PF20582">
    <property type="entry name" value="UPF0758_N"/>
    <property type="match status" value="1"/>
</dbReference>
<dbReference type="InterPro" id="IPR010994">
    <property type="entry name" value="RuvA_2-like"/>
</dbReference>
<feature type="domain" description="MPN" evidence="7">
    <location>
        <begin position="100"/>
        <end position="222"/>
    </location>
</feature>